<protein>
    <submittedName>
        <fullName evidence="13">Rne/Rng family ribonuclease</fullName>
    </submittedName>
</protein>
<evidence type="ECO:0000256" key="11">
    <source>
        <dbReference type="SAM" id="Phobius"/>
    </source>
</evidence>
<dbReference type="GO" id="GO:0016787">
    <property type="term" value="F:hydrolase activity"/>
    <property type="evidence" value="ECO:0007669"/>
    <property type="project" value="UniProtKB-KW"/>
</dbReference>
<evidence type="ECO:0000256" key="2">
    <source>
        <dbReference type="ARBA" id="ARBA00022475"/>
    </source>
</evidence>
<dbReference type="GO" id="GO:0003723">
    <property type="term" value="F:RNA binding"/>
    <property type="evidence" value="ECO:0007669"/>
    <property type="project" value="UniProtKB-KW"/>
</dbReference>
<reference evidence="13 14" key="2">
    <citation type="submission" date="2019-05" db="EMBL/GenBank/DDBJ databases">
        <title>Genome evolution of the obligate endosymbiont Buchnera aphidicola.</title>
        <authorList>
            <person name="Moran N.A."/>
        </authorList>
    </citation>
    <scope>NUCLEOTIDE SEQUENCE [LARGE SCALE GENOMIC DNA]</scope>
    <source>
        <strain evidence="13 14">Tca</strain>
    </source>
</reference>
<evidence type="ECO:0000313" key="14">
    <source>
        <dbReference type="Proteomes" id="UP000298782"/>
    </source>
</evidence>
<keyword evidence="7" id="KW-0378">Hydrolase</keyword>
<dbReference type="GO" id="GO:0006364">
    <property type="term" value="P:rRNA processing"/>
    <property type="evidence" value="ECO:0007669"/>
    <property type="project" value="TreeGrafter"/>
</dbReference>
<keyword evidence="8" id="KW-0460">Magnesium</keyword>
<dbReference type="Gene3D" id="2.40.50.140">
    <property type="entry name" value="Nucleic acid-binding proteins"/>
    <property type="match status" value="1"/>
</dbReference>
<dbReference type="CDD" id="cd04453">
    <property type="entry name" value="S1_RNase_E"/>
    <property type="match status" value="1"/>
</dbReference>
<evidence type="ECO:0000313" key="13">
    <source>
        <dbReference type="EMBL" id="QCI26801.1"/>
    </source>
</evidence>
<dbReference type="PANTHER" id="PTHR30001:SF1">
    <property type="entry name" value="RIBONUCLEASE E_G-LIKE PROTEIN, CHLOROPLASTIC"/>
    <property type="match status" value="1"/>
</dbReference>
<evidence type="ECO:0000256" key="9">
    <source>
        <dbReference type="ARBA" id="ARBA00022884"/>
    </source>
</evidence>
<keyword evidence="2" id="KW-1003">Cell membrane</keyword>
<reference evidence="13 14" key="1">
    <citation type="submission" date="2018-12" db="EMBL/GenBank/DDBJ databases">
        <authorList>
            <person name="Chong R.A."/>
        </authorList>
    </citation>
    <scope>NUCLEOTIDE SEQUENCE [LARGE SCALE GENOMIC DNA]</scope>
    <source>
        <strain evidence="13 14">Tca</strain>
    </source>
</reference>
<dbReference type="InterPro" id="IPR003029">
    <property type="entry name" value="S1_domain"/>
</dbReference>
<gene>
    <name evidence="13" type="ORF">D9V80_01345</name>
</gene>
<dbReference type="RefSeq" id="WP_158353493.1">
    <property type="nucleotide sequence ID" value="NZ_CP034852.1"/>
</dbReference>
<keyword evidence="4" id="KW-0540">Nuclease</keyword>
<dbReference type="NCBIfam" id="TIGR00757">
    <property type="entry name" value="RNaseEG"/>
    <property type="match status" value="1"/>
</dbReference>
<evidence type="ECO:0000256" key="5">
    <source>
        <dbReference type="ARBA" id="ARBA00022723"/>
    </source>
</evidence>
<dbReference type="SUPFAM" id="SSF50249">
    <property type="entry name" value="Nucleic acid-binding proteins"/>
    <property type="match status" value="1"/>
</dbReference>
<dbReference type="Pfam" id="PF10150">
    <property type="entry name" value="RNase_E_G"/>
    <property type="match status" value="1"/>
</dbReference>
<keyword evidence="9" id="KW-0694">RNA-binding</keyword>
<evidence type="ECO:0000256" key="4">
    <source>
        <dbReference type="ARBA" id="ARBA00022722"/>
    </source>
</evidence>
<evidence type="ECO:0000256" key="1">
    <source>
        <dbReference type="ARBA" id="ARBA00001946"/>
    </source>
</evidence>
<dbReference type="GO" id="GO:0046872">
    <property type="term" value="F:metal ion binding"/>
    <property type="evidence" value="ECO:0007669"/>
    <property type="project" value="UniProtKB-KW"/>
</dbReference>
<dbReference type="EMBL" id="CP034852">
    <property type="protein sequence ID" value="QCI26801.1"/>
    <property type="molecule type" value="Genomic_DNA"/>
</dbReference>
<evidence type="ECO:0000256" key="10">
    <source>
        <dbReference type="ARBA" id="ARBA00023136"/>
    </source>
</evidence>
<evidence type="ECO:0000256" key="6">
    <source>
        <dbReference type="ARBA" id="ARBA00022759"/>
    </source>
</evidence>
<organism evidence="13 14">
    <name type="scientific">Buchnera aphidicola</name>
    <name type="common">Thelaxes californica</name>
    <dbReference type="NCBI Taxonomy" id="1315998"/>
    <lineage>
        <taxon>Bacteria</taxon>
        <taxon>Pseudomonadati</taxon>
        <taxon>Pseudomonadota</taxon>
        <taxon>Gammaproteobacteria</taxon>
        <taxon>Enterobacterales</taxon>
        <taxon>Erwiniaceae</taxon>
        <taxon>Buchnera</taxon>
    </lineage>
</organism>
<feature type="domain" description="S1 motif" evidence="12">
    <location>
        <begin position="39"/>
        <end position="120"/>
    </location>
</feature>
<dbReference type="PROSITE" id="PS50126">
    <property type="entry name" value="S1"/>
    <property type="match status" value="1"/>
</dbReference>
<keyword evidence="3" id="KW-0997">Cell inner membrane</keyword>
<keyword evidence="14" id="KW-1185">Reference proteome</keyword>
<evidence type="ECO:0000256" key="8">
    <source>
        <dbReference type="ARBA" id="ARBA00022842"/>
    </source>
</evidence>
<dbReference type="GO" id="GO:0004519">
    <property type="term" value="F:endonuclease activity"/>
    <property type="evidence" value="ECO:0007669"/>
    <property type="project" value="UniProtKB-KW"/>
</dbReference>
<dbReference type="GO" id="GO:0004540">
    <property type="term" value="F:RNA nuclease activity"/>
    <property type="evidence" value="ECO:0007669"/>
    <property type="project" value="InterPro"/>
</dbReference>
<dbReference type="InterPro" id="IPR012340">
    <property type="entry name" value="NA-bd_OB-fold"/>
</dbReference>
<keyword evidence="5" id="KW-0479">Metal-binding</keyword>
<keyword evidence="10 11" id="KW-0472">Membrane</keyword>
<evidence type="ECO:0000259" key="12">
    <source>
        <dbReference type="PROSITE" id="PS50126"/>
    </source>
</evidence>
<dbReference type="AlphaFoldDB" id="A0A4D6YJR7"/>
<dbReference type="GO" id="GO:0005737">
    <property type="term" value="C:cytoplasm"/>
    <property type="evidence" value="ECO:0007669"/>
    <property type="project" value="TreeGrafter"/>
</dbReference>
<dbReference type="Pfam" id="PF00575">
    <property type="entry name" value="S1"/>
    <property type="match status" value="1"/>
</dbReference>
<sequence length="417" mass="48442">MKRMLINTIKNNVIKIAIIHDTYLHDFYIEKFNLNNIKSNIYKGTIRRIEPSLEALFIDFGKKKNGFLPFKEISDLTLRDQIKKIIKIDQIKKFISKKTEIVVQITKEKRKNKGPTLTNFITLSGIYLVLLLNNPGIIRISRKINHQNKKKIKILILLLQIPKNMGIIVRTASIGKSIKDLQIDLNNILKNWKKIIQISHNKKAPTLMYKENNILFRVFRDLLTQEIQEIIVDDPHTLKLTYENMYLLGRLGFEKKIKLYVNIIPIFSFYKLEEQINSIFLRIIQLPSGGSIVLDITEALVAIDINSARYRKGSDIQETAFHTNLEAVDEIARQLRLRDLSGIIVIDFIDMKSLKNQKIIEKRIKNVIQYDRARIEVGNISKFGLLEMSRQYLNTSNICTKNNICPSCKGFGNYIIL</sequence>
<dbReference type="InterPro" id="IPR019307">
    <property type="entry name" value="RNA-bd_AU-1/RNase_E/G"/>
</dbReference>
<dbReference type="OrthoDB" id="9804278at2"/>
<keyword evidence="11" id="KW-0812">Transmembrane</keyword>
<dbReference type="Proteomes" id="UP000298782">
    <property type="component" value="Chromosome"/>
</dbReference>
<evidence type="ECO:0000256" key="7">
    <source>
        <dbReference type="ARBA" id="ARBA00022801"/>
    </source>
</evidence>
<proteinExistence type="predicted"/>
<accession>A0A4D6YJR7</accession>
<comment type="cofactor">
    <cofactor evidence="1">
        <name>Mg(2+)</name>
        <dbReference type="ChEBI" id="CHEBI:18420"/>
    </cofactor>
</comment>
<dbReference type="SMART" id="SM00316">
    <property type="entry name" value="S1"/>
    <property type="match status" value="1"/>
</dbReference>
<keyword evidence="11" id="KW-1133">Transmembrane helix</keyword>
<name>A0A4D6YJR7_9GAMM</name>
<keyword evidence="6" id="KW-0255">Endonuclease</keyword>
<dbReference type="InterPro" id="IPR004659">
    <property type="entry name" value="RNase_E/G"/>
</dbReference>
<feature type="transmembrane region" description="Helical" evidence="11">
    <location>
        <begin position="117"/>
        <end position="138"/>
    </location>
</feature>
<evidence type="ECO:0000256" key="3">
    <source>
        <dbReference type="ARBA" id="ARBA00022519"/>
    </source>
</evidence>
<dbReference type="PANTHER" id="PTHR30001">
    <property type="entry name" value="RIBONUCLEASE"/>
    <property type="match status" value="1"/>
</dbReference>